<dbReference type="PANTHER" id="PTHR15600">
    <property type="entry name" value="SACSIN"/>
    <property type="match status" value="1"/>
</dbReference>
<dbReference type="Proteomes" id="UP000683360">
    <property type="component" value="Unassembled WGS sequence"/>
</dbReference>
<dbReference type="Gene3D" id="3.30.565.10">
    <property type="entry name" value="Histidine kinase-like ATPase, C-terminal domain"/>
    <property type="match status" value="1"/>
</dbReference>
<comment type="caution">
    <text evidence="2">The sequence shown here is derived from an EMBL/GenBank/DDBJ whole genome shotgun (WGS) entry which is preliminary data.</text>
</comment>
<dbReference type="AlphaFoldDB" id="A0A8S3R9W2"/>
<feature type="domain" description="Sacsin/Nov" evidence="1">
    <location>
        <begin position="125"/>
        <end position="289"/>
    </location>
</feature>
<dbReference type="Pfam" id="PF25794">
    <property type="entry name" value="SACS"/>
    <property type="match status" value="1"/>
</dbReference>
<protein>
    <submittedName>
        <fullName evidence="2">Sacsin</fullName>
    </submittedName>
</protein>
<gene>
    <name evidence="2" type="ORF">MEDL_19729</name>
</gene>
<evidence type="ECO:0000313" key="2">
    <source>
        <dbReference type="EMBL" id="CAG2205420.1"/>
    </source>
</evidence>
<dbReference type="GO" id="GO:0030544">
    <property type="term" value="F:Hsp70 protein binding"/>
    <property type="evidence" value="ECO:0007669"/>
    <property type="project" value="TreeGrafter"/>
</dbReference>
<accession>A0A8S3R9W2</accession>
<dbReference type="OrthoDB" id="10070270at2759"/>
<proteinExistence type="predicted"/>
<dbReference type="InterPro" id="IPR052972">
    <property type="entry name" value="Sacsin_chaperone_reg"/>
</dbReference>
<dbReference type="EMBL" id="CAJPWZ010001022">
    <property type="protein sequence ID" value="CAG2205420.1"/>
    <property type="molecule type" value="Genomic_DNA"/>
</dbReference>
<evidence type="ECO:0000313" key="3">
    <source>
        <dbReference type="Proteomes" id="UP000683360"/>
    </source>
</evidence>
<name>A0A8S3R9W2_MYTED</name>
<reference evidence="2" key="1">
    <citation type="submission" date="2021-03" db="EMBL/GenBank/DDBJ databases">
        <authorList>
            <person name="Bekaert M."/>
        </authorList>
    </citation>
    <scope>NUCLEOTIDE SEQUENCE</scope>
</reference>
<dbReference type="InterPro" id="IPR058210">
    <property type="entry name" value="SACS/Nov_dom"/>
</dbReference>
<dbReference type="PANTHER" id="PTHR15600:SF42">
    <property type="entry name" value="SACSIN"/>
    <property type="match status" value="1"/>
</dbReference>
<dbReference type="InterPro" id="IPR036890">
    <property type="entry name" value="HATPase_C_sf"/>
</dbReference>
<evidence type="ECO:0000259" key="1">
    <source>
        <dbReference type="Pfam" id="PF25794"/>
    </source>
</evidence>
<dbReference type="SUPFAM" id="SSF55874">
    <property type="entry name" value="ATPase domain of HSP90 chaperone/DNA topoisomerase II/histidine kinase"/>
    <property type="match status" value="1"/>
</dbReference>
<organism evidence="2 3">
    <name type="scientific">Mytilus edulis</name>
    <name type="common">Blue mussel</name>
    <dbReference type="NCBI Taxonomy" id="6550"/>
    <lineage>
        <taxon>Eukaryota</taxon>
        <taxon>Metazoa</taxon>
        <taxon>Spiralia</taxon>
        <taxon>Lophotrochozoa</taxon>
        <taxon>Mollusca</taxon>
        <taxon>Bivalvia</taxon>
        <taxon>Autobranchia</taxon>
        <taxon>Pteriomorphia</taxon>
        <taxon>Mytilida</taxon>
        <taxon>Mytiloidea</taxon>
        <taxon>Mytilidae</taxon>
        <taxon>Mytilinae</taxon>
        <taxon>Mytilus</taxon>
    </lineage>
</organism>
<keyword evidence="3" id="KW-1185">Reference proteome</keyword>
<sequence length="292" mass="32872">MDDLRLFEKLPLIPQYLSGSSQIDSFHILQGHYILTGYEKNGLRNLPEKILNILRANGITTLDWNEIVENSYIIGKYIKLPAYESIMELFKNNTKAKQEIQTYVGLRRDLWLPQKTTARSFGQKELLVTRLKGILTSYPRNHSILKEMIQNADDAGAHEIHIVYDMRHHKTQAISDNWEPLQGPALCIFNDACFTEKDLEGIEQLGIGSKGGDRTKTGQFGIGFNSVYHLTDAPCILSLGPDAARGGFFWVLDPHCRYAPLASDGDPGTCMDATELQSAYPDVFDTFLQCLS</sequence>
<dbReference type="NCBIfam" id="NF047352">
    <property type="entry name" value="P_loop_sacsin"/>
    <property type="match status" value="1"/>
</dbReference>